<evidence type="ECO:0000256" key="2">
    <source>
        <dbReference type="ARBA" id="ARBA00019314"/>
    </source>
</evidence>
<name>A0AAV4JC83_9GAST</name>
<keyword evidence="4" id="KW-1185">Reference proteome</keyword>
<dbReference type="AlphaFoldDB" id="A0AAV4JC83"/>
<dbReference type="Proteomes" id="UP000762676">
    <property type="component" value="Unassembled WGS sequence"/>
</dbReference>
<evidence type="ECO:0000313" key="3">
    <source>
        <dbReference type="EMBL" id="GFS20414.1"/>
    </source>
</evidence>
<evidence type="ECO:0000313" key="4">
    <source>
        <dbReference type="Proteomes" id="UP000762676"/>
    </source>
</evidence>
<dbReference type="EMBL" id="BMAT01006818">
    <property type="protein sequence ID" value="GFS20414.1"/>
    <property type="molecule type" value="Genomic_DNA"/>
</dbReference>
<dbReference type="PANTHER" id="PTHR31199:SF1">
    <property type="entry name" value="ARPIN"/>
    <property type="match status" value="1"/>
</dbReference>
<gene>
    <name evidence="3" type="ORF">ElyMa_003312300</name>
</gene>
<comment type="similarity">
    <text evidence="1">Belongs to the Arpin family.</text>
</comment>
<protein>
    <recommendedName>
        <fullName evidence="2">Arpin</fullName>
    </recommendedName>
</protein>
<sequence length="119" mass="13711">MSRMYDNKPLENLPVHVAKWNGSFHEKYSQAKSSRDNPGVLCDGKIVRQARLNVNSLDQEASQARFYILLVSVERAHRRKYDEAGAEQEPNFSKTTKVSTGYLNSSYGEFLWLSKLLLW</sequence>
<dbReference type="PANTHER" id="PTHR31199">
    <property type="entry name" value="ARPIN"/>
    <property type="match status" value="1"/>
</dbReference>
<proteinExistence type="inferred from homology"/>
<dbReference type="InterPro" id="IPR018889">
    <property type="entry name" value="Arpin"/>
</dbReference>
<accession>A0AAV4JC83</accession>
<evidence type="ECO:0000256" key="1">
    <source>
        <dbReference type="ARBA" id="ARBA00008453"/>
    </source>
</evidence>
<dbReference type="GO" id="GO:0051126">
    <property type="term" value="P:negative regulation of actin nucleation"/>
    <property type="evidence" value="ECO:0007669"/>
    <property type="project" value="InterPro"/>
</dbReference>
<dbReference type="Pfam" id="PF10574">
    <property type="entry name" value="UPF0552"/>
    <property type="match status" value="1"/>
</dbReference>
<reference evidence="3 4" key="1">
    <citation type="journal article" date="2021" name="Elife">
        <title>Chloroplast acquisition without the gene transfer in kleptoplastic sea slugs, Plakobranchus ocellatus.</title>
        <authorList>
            <person name="Maeda T."/>
            <person name="Takahashi S."/>
            <person name="Yoshida T."/>
            <person name="Shimamura S."/>
            <person name="Takaki Y."/>
            <person name="Nagai Y."/>
            <person name="Toyoda A."/>
            <person name="Suzuki Y."/>
            <person name="Arimoto A."/>
            <person name="Ishii H."/>
            <person name="Satoh N."/>
            <person name="Nishiyama T."/>
            <person name="Hasebe M."/>
            <person name="Maruyama T."/>
            <person name="Minagawa J."/>
            <person name="Obokata J."/>
            <person name="Shigenobu S."/>
        </authorList>
    </citation>
    <scope>NUCLEOTIDE SEQUENCE [LARGE SCALE GENOMIC DNA]</scope>
</reference>
<comment type="caution">
    <text evidence="3">The sequence shown here is derived from an EMBL/GenBank/DDBJ whole genome shotgun (WGS) entry which is preliminary data.</text>
</comment>
<organism evidence="3 4">
    <name type="scientific">Elysia marginata</name>
    <dbReference type="NCBI Taxonomy" id="1093978"/>
    <lineage>
        <taxon>Eukaryota</taxon>
        <taxon>Metazoa</taxon>
        <taxon>Spiralia</taxon>
        <taxon>Lophotrochozoa</taxon>
        <taxon>Mollusca</taxon>
        <taxon>Gastropoda</taxon>
        <taxon>Heterobranchia</taxon>
        <taxon>Euthyneura</taxon>
        <taxon>Panpulmonata</taxon>
        <taxon>Sacoglossa</taxon>
        <taxon>Placobranchoidea</taxon>
        <taxon>Plakobranchidae</taxon>
        <taxon>Elysia</taxon>
    </lineage>
</organism>